<dbReference type="EMBL" id="JAJKBJ010000013">
    <property type="protein sequence ID" value="MCL9684707.1"/>
    <property type="molecule type" value="Genomic_DNA"/>
</dbReference>
<gene>
    <name evidence="1" type="ORF">LOX96_11425</name>
</gene>
<accession>A0A9X2D1S5</accession>
<sequence>MLSLGEAQQQIRIVALSWRVVEDSFAVGLRGASAPTYIFSALSAEWSVGWC</sequence>
<dbReference type="RefSeq" id="WP_250421922.1">
    <property type="nucleotide sequence ID" value="NZ_JAJKBJ010000013.1"/>
</dbReference>
<protein>
    <submittedName>
        <fullName evidence="1">Uncharacterized protein</fullName>
    </submittedName>
</protein>
<keyword evidence="2" id="KW-1185">Reference proteome</keyword>
<reference evidence="1" key="1">
    <citation type="submission" date="2021-11" db="EMBL/GenBank/DDBJ databases">
        <title>Legionella maioricencis sp. nov., a new species isolated from hot water samples in Mallorca.</title>
        <authorList>
            <person name="Crespi S."/>
            <person name="Drasar V."/>
            <person name="Salva-Serra F."/>
            <person name="Jaen-Luchoro D."/>
            <person name="Pineiro-Iglesias B."/>
            <person name="Aliaga F."/>
            <person name="Fernandez-Juarez V."/>
            <person name="Coll G."/>
            <person name="Moore E.R.B."/>
            <person name="Bennasar-Figueras A."/>
        </authorList>
    </citation>
    <scope>NUCLEOTIDE SEQUENCE</scope>
    <source>
        <strain evidence="1">HCPI-6</strain>
    </source>
</reference>
<evidence type="ECO:0000313" key="2">
    <source>
        <dbReference type="Proteomes" id="UP001139721"/>
    </source>
</evidence>
<dbReference type="Proteomes" id="UP001139721">
    <property type="component" value="Unassembled WGS sequence"/>
</dbReference>
<organism evidence="1 2">
    <name type="scientific">Legionella maioricensis</name>
    <dbReference type="NCBI Taxonomy" id="2896528"/>
    <lineage>
        <taxon>Bacteria</taxon>
        <taxon>Pseudomonadati</taxon>
        <taxon>Pseudomonadota</taxon>
        <taxon>Gammaproteobacteria</taxon>
        <taxon>Legionellales</taxon>
        <taxon>Legionellaceae</taxon>
        <taxon>Legionella</taxon>
    </lineage>
</organism>
<proteinExistence type="predicted"/>
<dbReference type="AlphaFoldDB" id="A0A9X2D1S5"/>
<comment type="caution">
    <text evidence="1">The sequence shown here is derived from an EMBL/GenBank/DDBJ whole genome shotgun (WGS) entry which is preliminary data.</text>
</comment>
<evidence type="ECO:0000313" key="1">
    <source>
        <dbReference type="EMBL" id="MCL9684707.1"/>
    </source>
</evidence>
<name>A0A9X2D1S5_9GAMM</name>